<dbReference type="PROSITE" id="PS50977">
    <property type="entry name" value="HTH_TETR_2"/>
    <property type="match status" value="1"/>
</dbReference>
<feature type="domain" description="HTH tetR-type" evidence="3">
    <location>
        <begin position="2"/>
        <end position="62"/>
    </location>
</feature>
<dbReference type="GO" id="GO:0003677">
    <property type="term" value="F:DNA binding"/>
    <property type="evidence" value="ECO:0007669"/>
    <property type="project" value="UniProtKB-UniRule"/>
</dbReference>
<gene>
    <name evidence="4" type="ORF">HNR73_004913</name>
</gene>
<proteinExistence type="predicted"/>
<evidence type="ECO:0000313" key="4">
    <source>
        <dbReference type="EMBL" id="MBB6037040.1"/>
    </source>
</evidence>
<accession>A0A841FYJ7</accession>
<dbReference type="SUPFAM" id="SSF46689">
    <property type="entry name" value="Homeodomain-like"/>
    <property type="match status" value="1"/>
</dbReference>
<feature type="DNA-binding region" description="H-T-H motif" evidence="2">
    <location>
        <begin position="25"/>
        <end position="44"/>
    </location>
</feature>
<dbReference type="RefSeq" id="WP_184789876.1">
    <property type="nucleotide sequence ID" value="NZ_BONT01000072.1"/>
</dbReference>
<dbReference type="InterPro" id="IPR001647">
    <property type="entry name" value="HTH_TetR"/>
</dbReference>
<evidence type="ECO:0000256" key="1">
    <source>
        <dbReference type="ARBA" id="ARBA00023125"/>
    </source>
</evidence>
<protein>
    <submittedName>
        <fullName evidence="4">DNA-binding transcriptional regulator YbjK</fullName>
    </submittedName>
</protein>
<dbReference type="EMBL" id="JACHGT010000011">
    <property type="protein sequence ID" value="MBB6037040.1"/>
    <property type="molecule type" value="Genomic_DNA"/>
</dbReference>
<dbReference type="AlphaFoldDB" id="A0A841FYJ7"/>
<keyword evidence="5" id="KW-1185">Reference proteome</keyword>
<name>A0A841FYJ7_9ACTN</name>
<comment type="caution">
    <text evidence="4">The sequence shown here is derived from an EMBL/GenBank/DDBJ whole genome shotgun (WGS) entry which is preliminary data.</text>
</comment>
<organism evidence="4 5">
    <name type="scientific">Phytomonospora endophytica</name>
    <dbReference type="NCBI Taxonomy" id="714109"/>
    <lineage>
        <taxon>Bacteria</taxon>
        <taxon>Bacillati</taxon>
        <taxon>Actinomycetota</taxon>
        <taxon>Actinomycetes</taxon>
        <taxon>Micromonosporales</taxon>
        <taxon>Micromonosporaceae</taxon>
        <taxon>Phytomonospora</taxon>
    </lineage>
</organism>
<dbReference type="Proteomes" id="UP000548476">
    <property type="component" value="Unassembled WGS sequence"/>
</dbReference>
<sequence>MTDRRRVLLDAAISVLGNRGLRQLTHRTVDAEAGLPTGATSNVFRTREALVEGVLGRLQELETSAWQAIAGTPKPASAEEFIALLGRMARDLATGEGRVLTLARHAIFLEAALSPVLQQRITENKATLEAWGVPWVAGLGSRDPAGDFWALLSTLDGLLANQLAAPAADWDPERRIAVVVKGVLA</sequence>
<keyword evidence="1 2" id="KW-0238">DNA-binding</keyword>
<evidence type="ECO:0000259" key="3">
    <source>
        <dbReference type="PROSITE" id="PS50977"/>
    </source>
</evidence>
<dbReference type="Gene3D" id="1.10.357.10">
    <property type="entry name" value="Tetracycline Repressor, domain 2"/>
    <property type="match status" value="1"/>
</dbReference>
<evidence type="ECO:0000256" key="2">
    <source>
        <dbReference type="PROSITE-ProRule" id="PRU00335"/>
    </source>
</evidence>
<evidence type="ECO:0000313" key="5">
    <source>
        <dbReference type="Proteomes" id="UP000548476"/>
    </source>
</evidence>
<reference evidence="4 5" key="1">
    <citation type="submission" date="2020-08" db="EMBL/GenBank/DDBJ databases">
        <title>Genomic Encyclopedia of Type Strains, Phase IV (KMG-IV): sequencing the most valuable type-strain genomes for metagenomic binning, comparative biology and taxonomic classification.</title>
        <authorList>
            <person name="Goeker M."/>
        </authorList>
    </citation>
    <scope>NUCLEOTIDE SEQUENCE [LARGE SCALE GENOMIC DNA]</scope>
    <source>
        <strain evidence="4 5">YIM 65646</strain>
    </source>
</reference>
<dbReference type="InterPro" id="IPR041583">
    <property type="entry name" value="TetR_C_31"/>
</dbReference>
<dbReference type="InterPro" id="IPR009057">
    <property type="entry name" value="Homeodomain-like_sf"/>
</dbReference>
<dbReference type="Pfam" id="PF17940">
    <property type="entry name" value="TetR_C_31"/>
    <property type="match status" value="1"/>
</dbReference>